<organism evidence="1">
    <name type="scientific">Oscillatoriales cyanobacterium SpSt-418</name>
    <dbReference type="NCBI Taxonomy" id="2282169"/>
    <lineage>
        <taxon>Bacteria</taxon>
        <taxon>Bacillati</taxon>
        <taxon>Cyanobacteriota</taxon>
        <taxon>Cyanophyceae</taxon>
        <taxon>Oscillatoriophycideae</taxon>
        <taxon>Oscillatoriales</taxon>
    </lineage>
</organism>
<sequence>MALLMRSFDWSQTLLGPLPEWSQSFKATVNILINSYSPMFIWWGRECVNLYNDAACFMLGASQHPHCLGQPAKTCWTDAWDVIGPLVDSIFETGQPTCAKNLPVMVERNGYIEELYFTFSYSPICDEKGGISGIFCTVNETTQQVIGERWLQTLRALTNTVSAQTVEEACHLAIRSLERNHYDLPFALLYRVEADPNQARLVSTTSNIEASAIACLQQVDLTKQTDPWNLARVHQTRKPERVGDLATRLGELPGGAWPEPAQTALVLPLSCHETQPLIGFLVVGVSPRQVLDDAYHGFIELAASHVEAAIANTQLAHQERKYSEIAVDCDLVQKTCLSNEHQQFRTSLSKDSESDRHRIEVELQQSQSLLQNIIDNATILVYLRSCSILNKPILSEV</sequence>
<dbReference type="EMBL" id="DSRU01000249">
    <property type="protein sequence ID" value="HFM99498.1"/>
    <property type="molecule type" value="Genomic_DNA"/>
</dbReference>
<evidence type="ECO:0000313" key="1">
    <source>
        <dbReference type="EMBL" id="HFM99498.1"/>
    </source>
</evidence>
<name>A0A7C3PI05_9CYAN</name>
<dbReference type="Gene3D" id="3.30.450.20">
    <property type="entry name" value="PAS domain"/>
    <property type="match status" value="1"/>
</dbReference>
<dbReference type="Gene3D" id="3.30.450.40">
    <property type="match status" value="1"/>
</dbReference>
<gene>
    <name evidence="1" type="ORF">ENR64_17385</name>
</gene>
<reference evidence="1" key="1">
    <citation type="journal article" date="2020" name="mSystems">
        <title>Genome- and Community-Level Interaction Insights into Carbon Utilization and Element Cycling Functions of Hydrothermarchaeota in Hydrothermal Sediment.</title>
        <authorList>
            <person name="Zhou Z."/>
            <person name="Liu Y."/>
            <person name="Xu W."/>
            <person name="Pan J."/>
            <person name="Luo Z.H."/>
            <person name="Li M."/>
        </authorList>
    </citation>
    <scope>NUCLEOTIDE SEQUENCE [LARGE SCALE GENOMIC DNA]</scope>
    <source>
        <strain evidence="1">SpSt-418</strain>
    </source>
</reference>
<protein>
    <submittedName>
        <fullName evidence="1">GAF domain-containing protein</fullName>
    </submittedName>
</protein>
<dbReference type="InterPro" id="IPR029016">
    <property type="entry name" value="GAF-like_dom_sf"/>
</dbReference>
<proteinExistence type="predicted"/>
<dbReference type="SUPFAM" id="SSF55781">
    <property type="entry name" value="GAF domain-like"/>
    <property type="match status" value="1"/>
</dbReference>
<comment type="caution">
    <text evidence="1">The sequence shown here is derived from an EMBL/GenBank/DDBJ whole genome shotgun (WGS) entry which is preliminary data.</text>
</comment>
<accession>A0A7C3PI05</accession>
<dbReference type="AlphaFoldDB" id="A0A7C3PI05"/>